<evidence type="ECO:0000256" key="6">
    <source>
        <dbReference type="ARBA" id="ARBA00037909"/>
    </source>
</evidence>
<evidence type="ECO:0000256" key="7">
    <source>
        <dbReference type="ARBA" id="ARBA00043997"/>
    </source>
</evidence>
<comment type="similarity">
    <text evidence="7">Belongs to the iron/ascorbate-dependent oxidoreductase family. GA20OX subfamily.</text>
</comment>
<comment type="catalytic activity">
    <reaction evidence="8">
        <text>gibberellin A12 + 2 2-oxoglutarate + 3 O2 + H(+) = gibberellin A9 + 2 succinate + 3 CO2 + 2 H2O</text>
        <dbReference type="Rhea" id="RHEA:60772"/>
        <dbReference type="ChEBI" id="CHEBI:15377"/>
        <dbReference type="ChEBI" id="CHEBI:15378"/>
        <dbReference type="ChEBI" id="CHEBI:15379"/>
        <dbReference type="ChEBI" id="CHEBI:16526"/>
        <dbReference type="ChEBI" id="CHEBI:16810"/>
        <dbReference type="ChEBI" id="CHEBI:30031"/>
        <dbReference type="ChEBI" id="CHEBI:58627"/>
        <dbReference type="ChEBI" id="CHEBI:73255"/>
    </reaction>
    <physiologicalReaction direction="left-to-right" evidence="8">
        <dbReference type="Rhea" id="RHEA:60773"/>
    </physiologicalReaction>
</comment>
<reference evidence="11 12" key="1">
    <citation type="submission" date="2024-01" db="EMBL/GenBank/DDBJ databases">
        <title>The genomes of 5 underutilized Papilionoideae crops provide insights into root nodulation and disease resistanc.</title>
        <authorList>
            <person name="Jiang F."/>
        </authorList>
    </citation>
    <scope>NUCLEOTIDE SEQUENCE [LARGE SCALE GENOMIC DNA]</scope>
    <source>
        <strain evidence="11">LVBAO_FW01</strain>
        <tissue evidence="11">Leaves</tissue>
    </source>
</reference>
<dbReference type="PANTHER" id="PTHR47990">
    <property type="entry name" value="2-OXOGLUTARATE (2OG) AND FE(II)-DEPENDENT OXYGENASE SUPERFAMILY PROTEIN-RELATED"/>
    <property type="match status" value="1"/>
</dbReference>
<proteinExistence type="inferred from homology"/>
<protein>
    <recommendedName>
        <fullName evidence="10">Fe2OG dioxygenase domain-containing protein</fullName>
    </recommendedName>
</protein>
<dbReference type="PRINTS" id="PR00682">
    <property type="entry name" value="IPNSYNTHASE"/>
</dbReference>
<name>A0AAN9R1Y2_CANGL</name>
<dbReference type="GO" id="GO:0045544">
    <property type="term" value="F:gibberellin 20-oxidase activity"/>
    <property type="evidence" value="ECO:0007669"/>
    <property type="project" value="UniProtKB-ARBA"/>
</dbReference>
<evidence type="ECO:0000256" key="8">
    <source>
        <dbReference type="ARBA" id="ARBA00050508"/>
    </source>
</evidence>
<dbReference type="AlphaFoldDB" id="A0AAN9R1Y2"/>
<dbReference type="SUPFAM" id="SSF51197">
    <property type="entry name" value="Clavaminate synthase-like"/>
    <property type="match status" value="1"/>
</dbReference>
<keyword evidence="12" id="KW-1185">Reference proteome</keyword>
<feature type="domain" description="Fe2OG dioxygenase" evidence="10">
    <location>
        <begin position="197"/>
        <end position="297"/>
    </location>
</feature>
<dbReference type="InterPro" id="IPR050231">
    <property type="entry name" value="Iron_ascorbate_oxido_reductase"/>
</dbReference>
<evidence type="ECO:0000256" key="5">
    <source>
        <dbReference type="ARBA" id="ARBA00023004"/>
    </source>
</evidence>
<comment type="cofactor">
    <cofactor evidence="1">
        <name>L-ascorbate</name>
        <dbReference type="ChEBI" id="CHEBI:38290"/>
    </cofactor>
</comment>
<dbReference type="Pfam" id="PF03171">
    <property type="entry name" value="2OG-FeII_Oxy"/>
    <property type="match status" value="1"/>
</dbReference>
<evidence type="ECO:0000256" key="1">
    <source>
        <dbReference type="ARBA" id="ARBA00001961"/>
    </source>
</evidence>
<gene>
    <name evidence="11" type="ORF">VNO77_10252</name>
</gene>
<comment type="caution">
    <text evidence="11">The sequence shown here is derived from an EMBL/GenBank/DDBJ whole genome shotgun (WGS) entry which is preliminary data.</text>
</comment>
<dbReference type="InterPro" id="IPR005123">
    <property type="entry name" value="Oxoglu/Fe-dep_dioxygenase_dom"/>
</dbReference>
<dbReference type="Proteomes" id="UP001367508">
    <property type="component" value="Unassembled WGS sequence"/>
</dbReference>
<comment type="pathway">
    <text evidence="6">Plant hormone biosynthesis; gibberellin biosynthesis.</text>
</comment>
<evidence type="ECO:0000256" key="9">
    <source>
        <dbReference type="RuleBase" id="RU003682"/>
    </source>
</evidence>
<dbReference type="InterPro" id="IPR026992">
    <property type="entry name" value="DIOX_N"/>
</dbReference>
<dbReference type="InterPro" id="IPR027443">
    <property type="entry name" value="IPNS-like_sf"/>
</dbReference>
<dbReference type="GO" id="GO:0046872">
    <property type="term" value="F:metal ion binding"/>
    <property type="evidence" value="ECO:0007669"/>
    <property type="project" value="UniProtKB-KW"/>
</dbReference>
<keyword evidence="4 9" id="KW-0560">Oxidoreductase</keyword>
<keyword evidence="5 9" id="KW-0408">Iron</keyword>
<keyword evidence="3 9" id="KW-0479">Metal-binding</keyword>
<sequence>MESRLLWSELEVLPHVPTNFIWPKEYLVDAEEELQVPVVDLHGFLRGDDEATQHAVKLISEACLNYGFFQVINHGVDPHLIREAYEQMDTFFKLPFQRKLSVHKAPGSMWGYSGAHADRFSSKLPWKETLSFPYHDNTLEPVVTNYFKSTIGEDFEQAGMTFQKYCRGMKELGVKLTELLAISLGVDRLHYRELFEDGCSIMRCNYYPSCQQPNLTLGTGPHCDPTSITILYQDQVGGLDVFADNKWQTVPPRLDALVVNIGDTFMALSNGRYKSCVHRAVVNKYKERRSLAFFLCPKEDKVVGPSEDIVRMDGTKQYPDFTWSDLLQFTQKYYRADQATLPHFTKWLLSSKTDY</sequence>
<accession>A0AAN9R1Y2</accession>
<comment type="pathway">
    <text evidence="2">Hormone biosynthesis.</text>
</comment>
<evidence type="ECO:0000313" key="11">
    <source>
        <dbReference type="EMBL" id="KAK7351078.1"/>
    </source>
</evidence>
<dbReference type="InterPro" id="IPR044861">
    <property type="entry name" value="IPNS-like_FE2OG_OXY"/>
</dbReference>
<organism evidence="11 12">
    <name type="scientific">Canavalia gladiata</name>
    <name type="common">Sword bean</name>
    <name type="synonym">Dolichos gladiatus</name>
    <dbReference type="NCBI Taxonomy" id="3824"/>
    <lineage>
        <taxon>Eukaryota</taxon>
        <taxon>Viridiplantae</taxon>
        <taxon>Streptophyta</taxon>
        <taxon>Embryophyta</taxon>
        <taxon>Tracheophyta</taxon>
        <taxon>Spermatophyta</taxon>
        <taxon>Magnoliopsida</taxon>
        <taxon>eudicotyledons</taxon>
        <taxon>Gunneridae</taxon>
        <taxon>Pentapetalae</taxon>
        <taxon>rosids</taxon>
        <taxon>fabids</taxon>
        <taxon>Fabales</taxon>
        <taxon>Fabaceae</taxon>
        <taxon>Papilionoideae</taxon>
        <taxon>50 kb inversion clade</taxon>
        <taxon>NPAAA clade</taxon>
        <taxon>indigoferoid/millettioid clade</taxon>
        <taxon>Phaseoleae</taxon>
        <taxon>Canavalia</taxon>
    </lineage>
</organism>
<dbReference type="GO" id="GO:0009686">
    <property type="term" value="P:gibberellin biosynthetic process"/>
    <property type="evidence" value="ECO:0007669"/>
    <property type="project" value="UniProtKB-ARBA"/>
</dbReference>
<dbReference type="EMBL" id="JAYMYQ010000002">
    <property type="protein sequence ID" value="KAK7351078.1"/>
    <property type="molecule type" value="Genomic_DNA"/>
</dbReference>
<evidence type="ECO:0000256" key="3">
    <source>
        <dbReference type="ARBA" id="ARBA00022723"/>
    </source>
</evidence>
<dbReference type="PROSITE" id="PS51471">
    <property type="entry name" value="FE2OG_OXY"/>
    <property type="match status" value="1"/>
</dbReference>
<dbReference type="FunFam" id="2.60.120.330:FF:000003">
    <property type="entry name" value="Gibberellin 20 oxidase 2"/>
    <property type="match status" value="1"/>
</dbReference>
<evidence type="ECO:0000256" key="2">
    <source>
        <dbReference type="ARBA" id="ARBA00004972"/>
    </source>
</evidence>
<evidence type="ECO:0000256" key="4">
    <source>
        <dbReference type="ARBA" id="ARBA00023002"/>
    </source>
</evidence>
<dbReference type="Pfam" id="PF14226">
    <property type="entry name" value="DIOX_N"/>
    <property type="match status" value="1"/>
</dbReference>
<evidence type="ECO:0000259" key="10">
    <source>
        <dbReference type="PROSITE" id="PS51471"/>
    </source>
</evidence>
<evidence type="ECO:0000313" key="12">
    <source>
        <dbReference type="Proteomes" id="UP001367508"/>
    </source>
</evidence>
<dbReference type="Gene3D" id="2.60.120.330">
    <property type="entry name" value="B-lactam Antibiotic, Isopenicillin N Synthase, Chain"/>
    <property type="match status" value="1"/>
</dbReference>